<reference evidence="2 3" key="1">
    <citation type="submission" date="2017-11" db="EMBL/GenBank/DDBJ databases">
        <title>Understudied soil microbes with underappreciated capabilities: Untangling the Clostridium saccharolyticum group.</title>
        <authorList>
            <person name="Leschine S."/>
        </authorList>
    </citation>
    <scope>NUCLEOTIDE SEQUENCE [LARGE SCALE GENOMIC DNA]</scope>
    <source>
        <strain evidence="2 3">18A</strain>
    </source>
</reference>
<dbReference type="Proteomes" id="UP000231092">
    <property type="component" value="Unassembled WGS sequence"/>
</dbReference>
<comment type="caution">
    <text evidence="2">The sequence shown here is derived from an EMBL/GenBank/DDBJ whole genome shotgun (WGS) entry which is preliminary data.</text>
</comment>
<dbReference type="NCBIfam" id="TIGR01641">
    <property type="entry name" value="phageSPP1_gp7"/>
    <property type="match status" value="1"/>
</dbReference>
<gene>
    <name evidence="2" type="ORF">H171_4133</name>
</gene>
<protein>
    <submittedName>
        <fullName evidence="2">SPP1 gp7 family putative phage head morphogenesis protein</fullName>
    </submittedName>
</protein>
<dbReference type="Pfam" id="PF04233">
    <property type="entry name" value="Phage_Mu_F"/>
    <property type="match status" value="1"/>
</dbReference>
<evidence type="ECO:0000313" key="2">
    <source>
        <dbReference type="EMBL" id="PJJ30527.1"/>
    </source>
</evidence>
<proteinExistence type="predicted"/>
<feature type="domain" description="Phage head morphogenesis" evidence="1">
    <location>
        <begin position="200"/>
        <end position="305"/>
    </location>
</feature>
<organism evidence="2 3">
    <name type="scientific">[Clostridium] celerecrescens 18A</name>
    <dbReference type="NCBI Taxonomy" id="1286362"/>
    <lineage>
        <taxon>Bacteria</taxon>
        <taxon>Bacillati</taxon>
        <taxon>Bacillota</taxon>
        <taxon>Clostridia</taxon>
        <taxon>Lachnospirales</taxon>
        <taxon>Lachnospiraceae</taxon>
        <taxon>Lacrimispora</taxon>
    </lineage>
</organism>
<evidence type="ECO:0000313" key="3">
    <source>
        <dbReference type="Proteomes" id="UP000231092"/>
    </source>
</evidence>
<dbReference type="RefSeq" id="WP_166433637.1">
    <property type="nucleotide sequence ID" value="NZ_PGET01000001.1"/>
</dbReference>
<sequence length="536" mass="62302">MAKKNSSYWKERMAALEDEQYSLSVAYYRDLEKQFDEASKLLQMDIERWYNRLADNNGVSYAKAKKMLKASELDEFKWTVQQYIKAGKENAVDQRWLKELENASARYHISRLEAMKLQIRQHAELLSTTYEGGTIGFLHNAYTENYYHTAFEIAKGTGVGSNLTRLDPKIIDTVIRKPWAQDGSSFSDRIWTNKEKLVTKLHTELSQSIIRGSDPKKAIRNLTQVMDVSRSQAGRLIMTESAAIASTAQKDCFKELGVEQYEILATLDTHTSDICRDMDEKVFDMKDYEVGVTAPPFHPHCRTTTVPHFDDEFSTVEMRAARDPVTGKSMEVPASMTYKQWHEEFVENDPQAALLEKMQKNEVADRNQFKDYKAVFGKDIPQSFAEFQNMKYTRIEEWERVKSEKQSRINQMDFSQMGGLKARLGNKEVRLWYKLQDEKIPDMVNKTQPLKEQAAQAFSLRNEHRTQARELMKDKKAREELDKAHKNPSFEQIMEHKKKKYGLTDEEAYQDIIRSSATTNKKYDRIAGVEGEEEKR</sequence>
<evidence type="ECO:0000259" key="1">
    <source>
        <dbReference type="Pfam" id="PF04233"/>
    </source>
</evidence>
<dbReference type="AlphaFoldDB" id="A0A2M8ZAQ9"/>
<dbReference type="EMBL" id="PGET01000001">
    <property type="protein sequence ID" value="PJJ30527.1"/>
    <property type="molecule type" value="Genomic_DNA"/>
</dbReference>
<name>A0A2M8ZAQ9_9FIRM</name>
<dbReference type="InterPro" id="IPR006528">
    <property type="entry name" value="Phage_head_morphogenesis_dom"/>
</dbReference>
<accession>A0A2M8ZAQ9</accession>